<organism evidence="1 2">
    <name type="scientific">Dendrobium chrysotoxum</name>
    <name type="common">Orchid</name>
    <dbReference type="NCBI Taxonomy" id="161865"/>
    <lineage>
        <taxon>Eukaryota</taxon>
        <taxon>Viridiplantae</taxon>
        <taxon>Streptophyta</taxon>
        <taxon>Embryophyta</taxon>
        <taxon>Tracheophyta</taxon>
        <taxon>Spermatophyta</taxon>
        <taxon>Magnoliopsida</taxon>
        <taxon>Liliopsida</taxon>
        <taxon>Asparagales</taxon>
        <taxon>Orchidaceae</taxon>
        <taxon>Epidendroideae</taxon>
        <taxon>Malaxideae</taxon>
        <taxon>Dendrobiinae</taxon>
        <taxon>Dendrobium</taxon>
    </lineage>
</organism>
<proteinExistence type="predicted"/>
<dbReference type="Proteomes" id="UP000775213">
    <property type="component" value="Unassembled WGS sequence"/>
</dbReference>
<comment type="caution">
    <text evidence="1">The sequence shown here is derived from an EMBL/GenBank/DDBJ whole genome shotgun (WGS) entry which is preliminary data.</text>
</comment>
<gene>
    <name evidence="1" type="ORF">IEQ34_013854</name>
</gene>
<dbReference type="EMBL" id="JAGFBR010000012">
    <property type="protein sequence ID" value="KAH0458539.1"/>
    <property type="molecule type" value="Genomic_DNA"/>
</dbReference>
<name>A0AAV7GSN2_DENCH</name>
<evidence type="ECO:0000313" key="1">
    <source>
        <dbReference type="EMBL" id="KAH0458539.1"/>
    </source>
</evidence>
<sequence length="416" mass="47354">MTQNLPWIQNLNWALDHRSSNLANAVQNLDLPRLGLGEMGNTSPSNVWARGSPEPRVRVGRGWISKEIARTTGQRGLGRWGMRGECSESSRRLFESLDENQDVWVRESYSNDPHSHGWLGSIEQAIRWLPSGRGHPRKSFQAQGDITQSLGKLSYDMQEKYNQRHKILSIIQRRGSGQIIYAALLRTPSECYKRDMGALTSLSGSTVAIKYQLCSAEFSCCAFGNSGTRGSSKSSTGVLDFNIVVLSYLLYSNFGLSMQHYGTRENHLRWFSQLKRRPSNDHVWRIDNDFLLNLNENLSLYWTQWRKKILVGDLTLYHYRKISYFSYNGTTQQWRNHDEYTRLRESQVAAGEASTRGSTNIFDYRIWSQAIAEFQLQSTIGRIFMGFAEAMSILSSLFEKLCGAKKVSTGVPSAKS</sequence>
<accession>A0AAV7GSN2</accession>
<evidence type="ECO:0000313" key="2">
    <source>
        <dbReference type="Proteomes" id="UP000775213"/>
    </source>
</evidence>
<protein>
    <submittedName>
        <fullName evidence="1">Uncharacterized protein</fullName>
    </submittedName>
</protein>
<reference evidence="1 2" key="1">
    <citation type="journal article" date="2021" name="Hortic Res">
        <title>Chromosome-scale assembly of the Dendrobium chrysotoxum genome enhances the understanding of orchid evolution.</title>
        <authorList>
            <person name="Zhang Y."/>
            <person name="Zhang G.Q."/>
            <person name="Zhang D."/>
            <person name="Liu X.D."/>
            <person name="Xu X.Y."/>
            <person name="Sun W.H."/>
            <person name="Yu X."/>
            <person name="Zhu X."/>
            <person name="Wang Z.W."/>
            <person name="Zhao X."/>
            <person name="Zhong W.Y."/>
            <person name="Chen H."/>
            <person name="Yin W.L."/>
            <person name="Huang T."/>
            <person name="Niu S.C."/>
            <person name="Liu Z.J."/>
        </authorList>
    </citation>
    <scope>NUCLEOTIDE SEQUENCE [LARGE SCALE GENOMIC DNA]</scope>
    <source>
        <strain evidence="1">Lindl</strain>
    </source>
</reference>
<dbReference type="AlphaFoldDB" id="A0AAV7GSN2"/>
<keyword evidence="2" id="KW-1185">Reference proteome</keyword>